<dbReference type="InterPro" id="IPR029063">
    <property type="entry name" value="SAM-dependent_MTases_sf"/>
</dbReference>
<protein>
    <recommendedName>
        <fullName evidence="3">Methyltransferase type 11 domain-containing protein</fullName>
    </recommendedName>
</protein>
<dbReference type="EMBL" id="CAJMXA010002162">
    <property type="protein sequence ID" value="CAE6476746.1"/>
    <property type="molecule type" value="Genomic_DNA"/>
</dbReference>
<evidence type="ECO:0008006" key="3">
    <source>
        <dbReference type="Google" id="ProtNLM"/>
    </source>
</evidence>
<dbReference type="AlphaFoldDB" id="A0A8H3GZW3"/>
<reference evidence="1" key="1">
    <citation type="submission" date="2021-01" db="EMBL/GenBank/DDBJ databases">
        <authorList>
            <person name="Kaushik A."/>
        </authorList>
    </citation>
    <scope>NUCLEOTIDE SEQUENCE</scope>
    <source>
        <strain evidence="1">AG6-10EEA</strain>
    </source>
</reference>
<evidence type="ECO:0000313" key="2">
    <source>
        <dbReference type="Proteomes" id="UP000663853"/>
    </source>
</evidence>
<gene>
    <name evidence="1" type="ORF">RDB_LOCUS82040</name>
</gene>
<dbReference type="CDD" id="cd02440">
    <property type="entry name" value="AdoMet_MTases"/>
    <property type="match status" value="1"/>
</dbReference>
<dbReference type="GO" id="GO:0008168">
    <property type="term" value="F:methyltransferase activity"/>
    <property type="evidence" value="ECO:0007669"/>
    <property type="project" value="TreeGrafter"/>
</dbReference>
<dbReference type="PANTHER" id="PTHR43591">
    <property type="entry name" value="METHYLTRANSFERASE"/>
    <property type="match status" value="1"/>
</dbReference>
<dbReference type="Proteomes" id="UP000663853">
    <property type="component" value="Unassembled WGS sequence"/>
</dbReference>
<proteinExistence type="predicted"/>
<dbReference type="PANTHER" id="PTHR43591:SF24">
    <property type="entry name" value="2-METHOXY-6-POLYPRENYL-1,4-BENZOQUINOL METHYLASE, MITOCHONDRIAL"/>
    <property type="match status" value="1"/>
</dbReference>
<sequence>MTLPQVSMDENAPIYFVNDNERYNGESDAEVRSEAMTSESSSTRSMSTLSSGEVANYFKTLHGFTYVTDDNIPLAFPTDAVAERVNVVFNIITRLCQGGKNVPAVADELLKQGGLDGSGARVLSLVTNSGVWAYEMASAYPSAQFVSIDVKPLTALVPHQRIKFEVYNVYAGIAEPDASFDLVHARQCVTMVKDYNFLLREMHRVLKPGGLLVIGEMPSQSYEASDPTIPLHTSPMRAEAINLMRKAHAAQGIDLAAWDEMSYRLDPGHPIWENNNSDIKSATSVRGFRTMTTFIHLVPNGPWSNEESQRVIGAMAKLIFEKAWKALPPMLRMMGMEESEAGAFMAKLGAEVQDPRYRSYAKYKVWCARKM</sequence>
<organism evidence="1 2">
    <name type="scientific">Rhizoctonia solani</name>
    <dbReference type="NCBI Taxonomy" id="456999"/>
    <lineage>
        <taxon>Eukaryota</taxon>
        <taxon>Fungi</taxon>
        <taxon>Dikarya</taxon>
        <taxon>Basidiomycota</taxon>
        <taxon>Agaricomycotina</taxon>
        <taxon>Agaricomycetes</taxon>
        <taxon>Cantharellales</taxon>
        <taxon>Ceratobasidiaceae</taxon>
        <taxon>Rhizoctonia</taxon>
    </lineage>
</organism>
<accession>A0A8H3GZW3</accession>
<evidence type="ECO:0000313" key="1">
    <source>
        <dbReference type="EMBL" id="CAE6476746.1"/>
    </source>
</evidence>
<dbReference type="Gene3D" id="3.40.50.150">
    <property type="entry name" value="Vaccinia Virus protein VP39"/>
    <property type="match status" value="1"/>
</dbReference>
<dbReference type="SUPFAM" id="SSF53335">
    <property type="entry name" value="S-adenosyl-L-methionine-dependent methyltransferases"/>
    <property type="match status" value="1"/>
</dbReference>
<name>A0A8H3GZW3_9AGAM</name>
<comment type="caution">
    <text evidence="1">The sequence shown here is derived from an EMBL/GenBank/DDBJ whole genome shotgun (WGS) entry which is preliminary data.</text>
</comment>
<dbReference type="Pfam" id="PF13489">
    <property type="entry name" value="Methyltransf_23"/>
    <property type="match status" value="1"/>
</dbReference>